<evidence type="ECO:0000313" key="3">
    <source>
        <dbReference type="Proteomes" id="UP001210925"/>
    </source>
</evidence>
<protein>
    <submittedName>
        <fullName evidence="2">Uncharacterized protein</fullName>
    </submittedName>
</protein>
<dbReference type="Proteomes" id="UP001210925">
    <property type="component" value="Unassembled WGS sequence"/>
</dbReference>
<proteinExistence type="predicted"/>
<reference evidence="2" key="1">
    <citation type="submission" date="2020-05" db="EMBL/GenBank/DDBJ databases">
        <title>Phylogenomic resolution of chytrid fungi.</title>
        <authorList>
            <person name="Stajich J.E."/>
            <person name="Amses K."/>
            <person name="Simmons R."/>
            <person name="Seto K."/>
            <person name="Myers J."/>
            <person name="Bonds A."/>
            <person name="Quandt C.A."/>
            <person name="Barry K."/>
            <person name="Liu P."/>
            <person name="Grigoriev I."/>
            <person name="Longcore J.E."/>
            <person name="James T.Y."/>
        </authorList>
    </citation>
    <scope>NUCLEOTIDE SEQUENCE</scope>
    <source>
        <strain evidence="2">PLAUS21</strain>
    </source>
</reference>
<evidence type="ECO:0000256" key="1">
    <source>
        <dbReference type="SAM" id="MobiDB-lite"/>
    </source>
</evidence>
<name>A0AAD5Y521_9FUNG</name>
<dbReference type="AlphaFoldDB" id="A0AAD5Y521"/>
<gene>
    <name evidence="2" type="ORF">HK103_001750</name>
</gene>
<accession>A0AAD5Y521</accession>
<feature type="region of interest" description="Disordered" evidence="1">
    <location>
        <begin position="1"/>
        <end position="27"/>
    </location>
</feature>
<evidence type="ECO:0000313" key="2">
    <source>
        <dbReference type="EMBL" id="KAJ3259859.1"/>
    </source>
</evidence>
<comment type="caution">
    <text evidence="2">The sequence shown here is derived from an EMBL/GenBank/DDBJ whole genome shotgun (WGS) entry which is preliminary data.</text>
</comment>
<sequence length="139" mass="15930">MEKSNSELTLLEKQESREINLEDKEESKLFATHDTTEEMQEISIDKLTEIPIDSKQKQSVEFEEFVSAKSSLPSTPSKKASEILQDLDALKEDDLVVFPGKITMTNEPLEELRLVEEEPKQVGQWWGHALLSYCFPSKN</sequence>
<dbReference type="EMBL" id="JADGKB010000015">
    <property type="protein sequence ID" value="KAJ3259859.1"/>
    <property type="molecule type" value="Genomic_DNA"/>
</dbReference>
<keyword evidence="3" id="KW-1185">Reference proteome</keyword>
<organism evidence="2 3">
    <name type="scientific">Boothiomyces macroporosus</name>
    <dbReference type="NCBI Taxonomy" id="261099"/>
    <lineage>
        <taxon>Eukaryota</taxon>
        <taxon>Fungi</taxon>
        <taxon>Fungi incertae sedis</taxon>
        <taxon>Chytridiomycota</taxon>
        <taxon>Chytridiomycota incertae sedis</taxon>
        <taxon>Chytridiomycetes</taxon>
        <taxon>Rhizophydiales</taxon>
        <taxon>Terramycetaceae</taxon>
        <taxon>Boothiomyces</taxon>
    </lineage>
</organism>